<name>A0AAW6B7X1_LACAM</name>
<dbReference type="SUPFAM" id="SSF53474">
    <property type="entry name" value="alpha/beta-Hydrolases"/>
    <property type="match status" value="1"/>
</dbReference>
<sequence length="285" mass="32769">MRKYKRWLYPILILVATIVCAIPAAVYANQNANKLQMRRDSRMSPVIMIPGSSASVNRFDTLVQKINQRDRENHSLLKVYFKENGQMIFTGRIRRNDNEPFIVVGFQNNHDGYSNIKKQARWFNMAFNELKRRYNFNNFKAVGHSNGGLIYTAFLENYFNTTSNRLIRIKVLMTIGSPYNFAETSNRPTQMLKDFIKNRKKLPSYLTMYSVAGTKNYVADGIVPVSSVEAGKYIYQGAVKHYTQITVTGRLAQHSELPQNNQVLQLIEEYVLNNNHRGGGPAPRN</sequence>
<evidence type="ECO:0000313" key="2">
    <source>
        <dbReference type="Proteomes" id="UP001141961"/>
    </source>
</evidence>
<accession>A0AAW6B7X1</accession>
<dbReference type="InterPro" id="IPR010315">
    <property type="entry name" value="DUF915_hydro-like"/>
</dbReference>
<gene>
    <name evidence="1" type="ORF">ODV14_00530</name>
</gene>
<comment type="caution">
    <text evidence="1">The sequence shown here is derived from an EMBL/GenBank/DDBJ whole genome shotgun (WGS) entry which is preliminary data.</text>
</comment>
<dbReference type="Gene3D" id="3.40.50.1820">
    <property type="entry name" value="alpha/beta hydrolase"/>
    <property type="match status" value="1"/>
</dbReference>
<organism evidence="1 2">
    <name type="scientific">Lactobacillus amylovorus</name>
    <dbReference type="NCBI Taxonomy" id="1604"/>
    <lineage>
        <taxon>Bacteria</taxon>
        <taxon>Bacillati</taxon>
        <taxon>Bacillota</taxon>
        <taxon>Bacilli</taxon>
        <taxon>Lactobacillales</taxon>
        <taxon>Lactobacillaceae</taxon>
        <taxon>Lactobacillus</taxon>
    </lineage>
</organism>
<evidence type="ECO:0000313" key="1">
    <source>
        <dbReference type="EMBL" id="MDB6245864.1"/>
    </source>
</evidence>
<keyword evidence="1" id="KW-0378">Hydrolase</keyword>
<dbReference type="InterPro" id="IPR029058">
    <property type="entry name" value="AB_hydrolase_fold"/>
</dbReference>
<protein>
    <submittedName>
        <fullName evidence="1">Alpha/beta hydrolase</fullName>
    </submittedName>
</protein>
<dbReference type="Proteomes" id="UP001141961">
    <property type="component" value="Unassembled WGS sequence"/>
</dbReference>
<dbReference type="RefSeq" id="WP_271326687.1">
    <property type="nucleotide sequence ID" value="NZ_JAOTHC010000002.1"/>
</dbReference>
<reference evidence="1" key="2">
    <citation type="submission" date="2022-10" db="EMBL/GenBank/DDBJ databases">
        <authorList>
            <person name="Kostovova I."/>
            <person name="Moravkova M."/>
            <person name="Pechar R."/>
        </authorList>
    </citation>
    <scope>NUCLEOTIDE SEQUENCE</scope>
    <source>
        <strain evidence="1">M597B</strain>
    </source>
</reference>
<dbReference type="EMBL" id="JAOTHD010000001">
    <property type="protein sequence ID" value="MDB6245864.1"/>
    <property type="molecule type" value="Genomic_DNA"/>
</dbReference>
<proteinExistence type="predicted"/>
<dbReference type="AlphaFoldDB" id="A0AAW6B7X1"/>
<dbReference type="GO" id="GO:0016787">
    <property type="term" value="F:hydrolase activity"/>
    <property type="evidence" value="ECO:0007669"/>
    <property type="project" value="UniProtKB-KW"/>
</dbReference>
<dbReference type="Pfam" id="PF06028">
    <property type="entry name" value="DUF915"/>
    <property type="match status" value="1"/>
</dbReference>
<reference evidence="1" key="1">
    <citation type="journal article" date="2022" name="Microorganisms">
        <title>Antibiotic Susceptibility, Resistance Gene Determinants and Corresponding Genomic Regions in Lactobacillus amylovorus Isolates Derived from Wild Boars and Domestic Pigs.</title>
        <authorList>
            <person name="Moravkova M."/>
            <person name="Kostovova I."/>
            <person name="Kavanova K."/>
            <person name="Pechar R."/>
            <person name="Stanek S."/>
            <person name="Brychta A."/>
            <person name="Zeman M."/>
            <person name="Kubasova T."/>
        </authorList>
    </citation>
    <scope>NUCLEOTIDE SEQUENCE</scope>
    <source>
        <strain evidence="1">M597B</strain>
    </source>
</reference>